<evidence type="ECO:0000313" key="4">
    <source>
        <dbReference type="EMBL" id="SUB58942.1"/>
    </source>
</evidence>
<protein>
    <submittedName>
        <fullName evidence="5">Transferrin binding protein-like solute binding protein</fullName>
    </submittedName>
</protein>
<dbReference type="InterPro" id="IPR011250">
    <property type="entry name" value="OMP/PagP_B-barrel"/>
</dbReference>
<dbReference type="SUPFAM" id="SSF56925">
    <property type="entry name" value="OMPA-like"/>
    <property type="match status" value="1"/>
</dbReference>
<dbReference type="InterPro" id="IPR001677">
    <property type="entry name" value="TbpB_B_D"/>
</dbReference>
<dbReference type="RefSeq" id="WP_115315447.1">
    <property type="nucleotide sequence ID" value="NZ_LWIF01000001.1"/>
</dbReference>
<keyword evidence="6" id="KW-1185">Reference proteome</keyword>
<dbReference type="EMBL" id="UGTA01000001">
    <property type="protein sequence ID" value="SUB58942.1"/>
    <property type="molecule type" value="Genomic_DNA"/>
</dbReference>
<dbReference type="PROSITE" id="PS51257">
    <property type="entry name" value="PROKAR_LIPOPROTEIN"/>
    <property type="match status" value="1"/>
</dbReference>
<gene>
    <name evidence="4" type="ORF">NCTC12872_00911</name>
    <name evidence="5" type="ORF">NCTC12872_02078</name>
</gene>
<proteinExistence type="predicted"/>
<sequence length="242" mass="25445">MKKTLLVIAISAFLTACGSGGGSSNSEANTTENTAGNSVNTPAVSTVPAADKKDTSLILNDIAKSEINQFVLNGKTVNLMPQGMNPGGFFMNNGGNIFGDTLTKAVSGRKYTETRFGILVPDDADLVAFSQGTVTVLDDMPTANVETKYSGDFVNYDKNKKSFNNGTVDVGVNFALKNIKIDTFDDQTGKKLGDTMTGSITGNQFTFDSGKGKGQFYGSQAAELSGIHKDGNVVTSFGAKKQ</sequence>
<dbReference type="Pfam" id="PF01298">
    <property type="entry name" value="TbpB_B_D"/>
    <property type="match status" value="1"/>
</dbReference>
<dbReference type="Gene3D" id="2.40.160.90">
    <property type="match status" value="1"/>
</dbReference>
<feature type="signal peptide" evidence="2">
    <location>
        <begin position="1"/>
        <end position="18"/>
    </location>
</feature>
<keyword evidence="2" id="KW-0732">Signal</keyword>
<evidence type="ECO:0000313" key="6">
    <source>
        <dbReference type="Proteomes" id="UP000255417"/>
    </source>
</evidence>
<reference evidence="5 6" key="1">
    <citation type="submission" date="2018-06" db="EMBL/GenBank/DDBJ databases">
        <authorList>
            <consortium name="Pathogen Informatics"/>
            <person name="Doyle S."/>
        </authorList>
    </citation>
    <scope>NUCLEOTIDE SEQUENCE [LARGE SCALE GENOMIC DNA]</scope>
    <source>
        <strain evidence="5 6">NCTC12872</strain>
    </source>
</reference>
<evidence type="ECO:0000256" key="1">
    <source>
        <dbReference type="SAM" id="MobiDB-lite"/>
    </source>
</evidence>
<feature type="chain" id="PRO_5036071514" evidence="2">
    <location>
        <begin position="19"/>
        <end position="242"/>
    </location>
</feature>
<organism evidence="5 6">
    <name type="scientific">Phocoenobacter uteri</name>
    <dbReference type="NCBI Taxonomy" id="146806"/>
    <lineage>
        <taxon>Bacteria</taxon>
        <taxon>Pseudomonadati</taxon>
        <taxon>Pseudomonadota</taxon>
        <taxon>Gammaproteobacteria</taxon>
        <taxon>Pasteurellales</taxon>
        <taxon>Pasteurellaceae</taxon>
        <taxon>Phocoenobacter</taxon>
    </lineage>
</organism>
<feature type="domain" description="Transferrin-binding protein B C-lobe/N-lobe beta-barrel" evidence="3">
    <location>
        <begin position="146"/>
        <end position="241"/>
    </location>
</feature>
<name>A0A379DEV4_9PAST</name>
<dbReference type="AlphaFoldDB" id="A0A379DEV4"/>
<dbReference type="EMBL" id="UGTA01000003">
    <property type="protein sequence ID" value="SUB76447.1"/>
    <property type="molecule type" value="Genomic_DNA"/>
</dbReference>
<accession>A0A379DEV4</accession>
<dbReference type="Proteomes" id="UP000255417">
    <property type="component" value="Unassembled WGS sequence"/>
</dbReference>
<feature type="compositionally biased region" description="Polar residues" evidence="1">
    <location>
        <begin position="27"/>
        <end position="44"/>
    </location>
</feature>
<feature type="region of interest" description="Disordered" evidence="1">
    <location>
        <begin position="18"/>
        <end position="47"/>
    </location>
</feature>
<evidence type="ECO:0000256" key="2">
    <source>
        <dbReference type="SAM" id="SignalP"/>
    </source>
</evidence>
<evidence type="ECO:0000259" key="3">
    <source>
        <dbReference type="Pfam" id="PF01298"/>
    </source>
</evidence>
<dbReference type="OrthoDB" id="5673741at2"/>
<evidence type="ECO:0000313" key="5">
    <source>
        <dbReference type="EMBL" id="SUB76447.1"/>
    </source>
</evidence>